<dbReference type="AlphaFoldDB" id="A0A914XWG6"/>
<proteinExistence type="predicted"/>
<dbReference type="Proteomes" id="UP000887577">
    <property type="component" value="Unplaced"/>
</dbReference>
<dbReference type="WBParaSite" id="PSU_v2.g12280.t1">
    <property type="protein sequence ID" value="PSU_v2.g12280.t1"/>
    <property type="gene ID" value="PSU_v2.g12280"/>
</dbReference>
<feature type="compositionally biased region" description="Polar residues" evidence="1">
    <location>
        <begin position="307"/>
        <end position="326"/>
    </location>
</feature>
<feature type="region of interest" description="Disordered" evidence="1">
    <location>
        <begin position="161"/>
        <end position="270"/>
    </location>
</feature>
<name>A0A914XWG6_9BILA</name>
<sequence length="355" mass="38822">MSKLNQKPTGVTATEEMGFEIPTDTYLTGVNPRKLQAYLNQRDPTMLTGYEIIGNDGKKAYIAPRPSPLKVEQIKKEPVYDPLKTAEPKITNSELQQVKEVKRGITKKERSVTPRLLKIKPAKQLLIHDPVKNDKSKIQTSTVLVEPIVSRSLELEPTRELNEHLKPVKSKKSVISEPQQQQQNEEEIIALNAHNTSPQSPPPPSTTSGSTTTTIASELPIQPPQKVQVRKVEREHTPPQSTSTTTTTCSTTTASEVPTQDLHATTTPIAAPRPINLTIKLSVHDPLKTAKTKSAATSERQEIHESQAGTNTADFATLPTRTKSNPTTCTTTECETLSNSKCSTTTLTSASSAPN</sequence>
<accession>A0A914XWG6</accession>
<reference evidence="3" key="1">
    <citation type="submission" date="2022-11" db="UniProtKB">
        <authorList>
            <consortium name="WormBaseParasite"/>
        </authorList>
    </citation>
    <scope>IDENTIFICATION</scope>
</reference>
<evidence type="ECO:0000313" key="2">
    <source>
        <dbReference type="Proteomes" id="UP000887577"/>
    </source>
</evidence>
<organism evidence="2 3">
    <name type="scientific">Panagrolaimus superbus</name>
    <dbReference type="NCBI Taxonomy" id="310955"/>
    <lineage>
        <taxon>Eukaryota</taxon>
        <taxon>Metazoa</taxon>
        <taxon>Ecdysozoa</taxon>
        <taxon>Nematoda</taxon>
        <taxon>Chromadorea</taxon>
        <taxon>Rhabditida</taxon>
        <taxon>Tylenchina</taxon>
        <taxon>Panagrolaimomorpha</taxon>
        <taxon>Panagrolaimoidea</taxon>
        <taxon>Panagrolaimidae</taxon>
        <taxon>Panagrolaimus</taxon>
    </lineage>
</organism>
<protein>
    <submittedName>
        <fullName evidence="3">Uncharacterized protein</fullName>
    </submittedName>
</protein>
<evidence type="ECO:0000313" key="3">
    <source>
        <dbReference type="WBParaSite" id="PSU_v2.g12280.t1"/>
    </source>
</evidence>
<evidence type="ECO:0000256" key="1">
    <source>
        <dbReference type="SAM" id="MobiDB-lite"/>
    </source>
</evidence>
<keyword evidence="2" id="KW-1185">Reference proteome</keyword>
<feature type="region of interest" description="Disordered" evidence="1">
    <location>
        <begin position="284"/>
        <end position="333"/>
    </location>
</feature>
<feature type="compositionally biased region" description="Low complexity" evidence="1">
    <location>
        <begin position="238"/>
        <end position="259"/>
    </location>
</feature>